<gene>
    <name evidence="2" type="ORF">G9Q97_15850</name>
</gene>
<dbReference type="EMBL" id="JAANYN010000006">
    <property type="protein sequence ID" value="NHE58285.1"/>
    <property type="molecule type" value="Genomic_DNA"/>
</dbReference>
<evidence type="ECO:0000256" key="1">
    <source>
        <dbReference type="SAM" id="Phobius"/>
    </source>
</evidence>
<dbReference type="RefSeq" id="WP_166148496.1">
    <property type="nucleotide sequence ID" value="NZ_JAANYN010000006.1"/>
</dbReference>
<keyword evidence="1" id="KW-1133">Transmembrane helix</keyword>
<accession>A0ABX0HA94</accession>
<reference evidence="2 3" key="1">
    <citation type="submission" date="2020-03" db="EMBL/GenBank/DDBJ databases">
        <title>Cyclobacterium plantarum sp. nov., a marine bacterium isolated from a coastal-marine wetland.</title>
        <authorList>
            <person name="Sanchez-Porro C."/>
            <person name="Ventosa A."/>
            <person name="Amoozegar M."/>
        </authorList>
    </citation>
    <scope>NUCLEOTIDE SEQUENCE [LARGE SCALE GENOMIC DNA]</scope>
    <source>
        <strain evidence="2 3">GBPx2</strain>
    </source>
</reference>
<keyword evidence="1" id="KW-0812">Transmembrane</keyword>
<keyword evidence="1" id="KW-0472">Membrane</keyword>
<sequence>MKTNYWFYLIAAAVGILMAVMVYASLSQPGVSDLKGDYRELAKYRNENNTGPVVRVFAVYTSDRLWEDMRAYGNFMPHTKYGNTRVFFFDQDLKDIRLSPEPPHFDPEFRKSCVAKYEKSAMGQVSFQQFPFESP</sequence>
<evidence type="ECO:0000313" key="3">
    <source>
        <dbReference type="Proteomes" id="UP000649799"/>
    </source>
</evidence>
<dbReference type="Proteomes" id="UP000649799">
    <property type="component" value="Unassembled WGS sequence"/>
</dbReference>
<keyword evidence="3" id="KW-1185">Reference proteome</keyword>
<protein>
    <submittedName>
        <fullName evidence="2">Uncharacterized protein</fullName>
    </submittedName>
</protein>
<feature type="transmembrane region" description="Helical" evidence="1">
    <location>
        <begin position="6"/>
        <end position="26"/>
    </location>
</feature>
<comment type="caution">
    <text evidence="2">The sequence shown here is derived from an EMBL/GenBank/DDBJ whole genome shotgun (WGS) entry which is preliminary data.</text>
</comment>
<name>A0ABX0HA94_9BACT</name>
<proteinExistence type="predicted"/>
<organism evidence="2 3">
    <name type="scientific">Cyclobacterium plantarum</name>
    <dbReference type="NCBI Taxonomy" id="2716263"/>
    <lineage>
        <taxon>Bacteria</taxon>
        <taxon>Pseudomonadati</taxon>
        <taxon>Bacteroidota</taxon>
        <taxon>Cytophagia</taxon>
        <taxon>Cytophagales</taxon>
        <taxon>Cyclobacteriaceae</taxon>
        <taxon>Cyclobacterium</taxon>
    </lineage>
</organism>
<evidence type="ECO:0000313" key="2">
    <source>
        <dbReference type="EMBL" id="NHE58285.1"/>
    </source>
</evidence>